<accession>A0A7S8C6K6</accession>
<protein>
    <recommendedName>
        <fullName evidence="3">ASCH domain-containing protein</fullName>
    </recommendedName>
</protein>
<evidence type="ECO:0000313" key="2">
    <source>
        <dbReference type="Proteomes" id="UP000593594"/>
    </source>
</evidence>
<gene>
    <name evidence="1" type="ORF">HW532_17155</name>
</gene>
<evidence type="ECO:0000313" key="1">
    <source>
        <dbReference type="EMBL" id="QPC44271.1"/>
    </source>
</evidence>
<dbReference type="EMBL" id="CP058214">
    <property type="protein sequence ID" value="QPC44271.1"/>
    <property type="molecule type" value="Genomic_DNA"/>
</dbReference>
<dbReference type="RefSeq" id="WP_213161639.1">
    <property type="nucleotide sequence ID" value="NZ_CP058214.1"/>
</dbReference>
<keyword evidence="2" id="KW-1185">Reference proteome</keyword>
<sequence>MLFKKAVLDRIAAGRVTVAFRYWRRPTVRAGGRLRTAVGELAIDSVERVEETDIGPADARAAGYGTPDALRRDLTGGEGRQLYRIAFHLEGPDERMALRDMADLPDGELETLRSHLRRMDRRAPWTHATLRLIAQRPATAAAILADTLGRDRLALKRDIRKLKELGLTESLDVGYRLSPRGEAYLSLAGEDATE</sequence>
<dbReference type="Proteomes" id="UP000593594">
    <property type="component" value="Chromosome"/>
</dbReference>
<proteinExistence type="predicted"/>
<organism evidence="1 2">
    <name type="scientific">Kaustia mangrovi</name>
    <dbReference type="NCBI Taxonomy" id="2593653"/>
    <lineage>
        <taxon>Bacteria</taxon>
        <taxon>Pseudomonadati</taxon>
        <taxon>Pseudomonadota</taxon>
        <taxon>Alphaproteobacteria</taxon>
        <taxon>Hyphomicrobiales</taxon>
        <taxon>Parvibaculaceae</taxon>
        <taxon>Kaustia</taxon>
    </lineage>
</organism>
<reference evidence="1 2" key="1">
    <citation type="submission" date="2020-06" db="EMBL/GenBank/DDBJ databases">
        <title>Genome sequence of 2 isolates from Red Sea Mangroves.</title>
        <authorList>
            <person name="Sefrji F."/>
            <person name="Michoud G."/>
            <person name="Merlino G."/>
            <person name="Daffonchio D."/>
        </authorList>
    </citation>
    <scope>NUCLEOTIDE SEQUENCE [LARGE SCALE GENOMIC DNA]</scope>
    <source>
        <strain evidence="1 2">R1DC25</strain>
    </source>
</reference>
<dbReference type="KEGG" id="kmn:HW532_17155"/>
<dbReference type="AlphaFoldDB" id="A0A7S8C6K6"/>
<name>A0A7S8C6K6_9HYPH</name>
<evidence type="ECO:0008006" key="3">
    <source>
        <dbReference type="Google" id="ProtNLM"/>
    </source>
</evidence>